<organism evidence="6 8">
    <name type="scientific">Blautia wexlerae</name>
    <dbReference type="NCBI Taxonomy" id="418240"/>
    <lineage>
        <taxon>Bacteria</taxon>
        <taxon>Bacillati</taxon>
        <taxon>Bacillota</taxon>
        <taxon>Clostridia</taxon>
        <taxon>Lachnospirales</taxon>
        <taxon>Lachnospiraceae</taxon>
        <taxon>Blautia</taxon>
    </lineage>
</organism>
<dbReference type="EC" id="4.2.-.-" evidence="4"/>
<evidence type="ECO:0000256" key="4">
    <source>
        <dbReference type="PIRNR" id="PIRNR006181"/>
    </source>
</evidence>
<dbReference type="PANTHER" id="PTHR30411:SF0">
    <property type="entry name" value="CYS-TRNA(PRO)_CYS-TRNA(CYS) DEACYLASE YBAK"/>
    <property type="match status" value="1"/>
</dbReference>
<evidence type="ECO:0000313" key="8">
    <source>
        <dbReference type="Proteomes" id="UP000095431"/>
    </source>
</evidence>
<dbReference type="EMBL" id="CZAW01000003">
    <property type="protein sequence ID" value="CUP04711.1"/>
    <property type="molecule type" value="Genomic_DNA"/>
</dbReference>
<keyword evidence="3 4" id="KW-0456">Lyase</keyword>
<evidence type="ECO:0000313" key="7">
    <source>
        <dbReference type="EMBL" id="CUP04711.1"/>
    </source>
</evidence>
<gene>
    <name evidence="6" type="primary">ybaK</name>
    <name evidence="6" type="ORF">ERS852478_00212</name>
    <name evidence="7" type="ORF">ERS852523_00369</name>
</gene>
<dbReference type="PANTHER" id="PTHR30411">
    <property type="entry name" value="CYTOPLASMIC PROTEIN"/>
    <property type="match status" value="1"/>
</dbReference>
<dbReference type="InterPro" id="IPR004369">
    <property type="entry name" value="Prolyl-tRNA_editing_YbaK/EbsC"/>
</dbReference>
<dbReference type="AlphaFoldDB" id="A0A173X4P0"/>
<sequence>MPEDRKDRREKMAKEAKTNAMRMLDRQKVKYEAFSYECDEFIDGIHSADKIGAPYDQSFKTLVMEGKSGGYFVFVVPIEKEVDRKAAAKAVGEKTVDMIHVKDITKITGYVRGGCSPLGMKKPYPVVFDASAGEFEEIYVSGGRIGLTLKVPLADLLKVTGGKLADIIMKTE</sequence>
<dbReference type="InterPro" id="IPR036754">
    <property type="entry name" value="YbaK/aa-tRNA-synt-asso_dom_sf"/>
</dbReference>
<evidence type="ECO:0000313" key="9">
    <source>
        <dbReference type="Proteomes" id="UP000095712"/>
    </source>
</evidence>
<keyword evidence="2 4" id="KW-0648">Protein biosynthesis</keyword>
<dbReference type="Proteomes" id="UP000095712">
    <property type="component" value="Unassembled WGS sequence"/>
</dbReference>
<dbReference type="GO" id="GO:0002161">
    <property type="term" value="F:aminoacyl-tRNA deacylase activity"/>
    <property type="evidence" value="ECO:0007669"/>
    <property type="project" value="InterPro"/>
</dbReference>
<evidence type="ECO:0000313" key="6">
    <source>
        <dbReference type="EMBL" id="CUN46711.1"/>
    </source>
</evidence>
<dbReference type="NCBIfam" id="TIGR00011">
    <property type="entry name" value="YbaK_EbsC"/>
    <property type="match status" value="1"/>
</dbReference>
<evidence type="ECO:0000256" key="1">
    <source>
        <dbReference type="ARBA" id="ARBA00009798"/>
    </source>
</evidence>
<evidence type="ECO:0000256" key="2">
    <source>
        <dbReference type="ARBA" id="ARBA00022917"/>
    </source>
</evidence>
<dbReference type="SUPFAM" id="SSF55826">
    <property type="entry name" value="YbaK/ProRS associated domain"/>
    <property type="match status" value="1"/>
</dbReference>
<accession>A0A173X4P0</accession>
<reference evidence="8 9" key="1">
    <citation type="submission" date="2015-09" db="EMBL/GenBank/DDBJ databases">
        <authorList>
            <consortium name="Pathogen Informatics"/>
        </authorList>
    </citation>
    <scope>NUCLEOTIDE SEQUENCE [LARGE SCALE GENOMIC DNA]</scope>
    <source>
        <strain evidence="6 8">2789STDY5834863</strain>
        <strain evidence="7 9">2789STDY5834911</strain>
    </source>
</reference>
<dbReference type="PIRSF" id="PIRSF006181">
    <property type="entry name" value="EbsC_YbaK"/>
    <property type="match status" value="1"/>
</dbReference>
<dbReference type="GO" id="GO:0006412">
    <property type="term" value="P:translation"/>
    <property type="evidence" value="ECO:0007669"/>
    <property type="project" value="UniProtKB-KW"/>
</dbReference>
<name>A0A173X4P0_9FIRM</name>
<proteinExistence type="inferred from homology"/>
<dbReference type="Gene3D" id="3.90.960.10">
    <property type="entry name" value="YbaK/aminoacyl-tRNA synthetase-associated domain"/>
    <property type="match status" value="1"/>
</dbReference>
<dbReference type="CDD" id="cd00002">
    <property type="entry name" value="YbaK_deacylase"/>
    <property type="match status" value="1"/>
</dbReference>
<evidence type="ECO:0000259" key="5">
    <source>
        <dbReference type="Pfam" id="PF04073"/>
    </source>
</evidence>
<evidence type="ECO:0000256" key="3">
    <source>
        <dbReference type="ARBA" id="ARBA00023239"/>
    </source>
</evidence>
<feature type="domain" description="YbaK/aminoacyl-tRNA synthetase-associated" evidence="5">
    <location>
        <begin position="48"/>
        <end position="158"/>
    </location>
</feature>
<comment type="similarity">
    <text evidence="1 4">Belongs to the prolyl-tRNA editing family. YbaK/EbsC subfamily.</text>
</comment>
<dbReference type="InterPro" id="IPR007214">
    <property type="entry name" value="YbaK/aa-tRNA-synth-assoc-dom"/>
</dbReference>
<protein>
    <recommendedName>
        <fullName evidence="4">Cys-tRNA(Pro)/Cys-tRNA(Cys) deacylase</fullName>
        <ecNumber evidence="4">4.2.-.-</ecNumber>
    </recommendedName>
</protein>
<dbReference type="EMBL" id="CYZN01000001">
    <property type="protein sequence ID" value="CUN46711.1"/>
    <property type="molecule type" value="Genomic_DNA"/>
</dbReference>
<dbReference type="GO" id="GO:0016829">
    <property type="term" value="F:lyase activity"/>
    <property type="evidence" value="ECO:0007669"/>
    <property type="project" value="UniProtKB-KW"/>
</dbReference>
<dbReference type="Pfam" id="PF04073">
    <property type="entry name" value="tRNA_edit"/>
    <property type="match status" value="1"/>
</dbReference>
<dbReference type="eggNOG" id="COG2606">
    <property type="taxonomic scope" value="Bacteria"/>
</dbReference>
<dbReference type="Proteomes" id="UP000095431">
    <property type="component" value="Unassembled WGS sequence"/>
</dbReference>